<evidence type="ECO:0000256" key="2">
    <source>
        <dbReference type="SAM" id="SignalP"/>
    </source>
</evidence>
<feature type="chain" id="PRO_5037264775" evidence="2">
    <location>
        <begin position="18"/>
        <end position="110"/>
    </location>
</feature>
<organism evidence="3 4">
    <name type="scientific">Meloidogyne incognita</name>
    <name type="common">Southern root-knot nematode worm</name>
    <name type="synonym">Oxyuris incognita</name>
    <dbReference type="NCBI Taxonomy" id="6306"/>
    <lineage>
        <taxon>Eukaryota</taxon>
        <taxon>Metazoa</taxon>
        <taxon>Ecdysozoa</taxon>
        <taxon>Nematoda</taxon>
        <taxon>Chromadorea</taxon>
        <taxon>Rhabditida</taxon>
        <taxon>Tylenchina</taxon>
        <taxon>Tylenchomorpha</taxon>
        <taxon>Tylenchoidea</taxon>
        <taxon>Meloidogynidae</taxon>
        <taxon>Meloidogyninae</taxon>
        <taxon>Meloidogyne</taxon>
        <taxon>Meloidogyne incognita group</taxon>
    </lineage>
</organism>
<sequence>MNIKIFLSTFASPIVGAHPTLGGGCESVDVPFAGVFKIGNRGSEGSLTGTLDDGGGGSTTTGKGGGDHKRRRRRWCRRQNLRRWIHWRRNRLLSLNWWRTNRHLKRTKVF</sequence>
<dbReference type="AlphaFoldDB" id="A0A914N5A9"/>
<proteinExistence type="predicted"/>
<evidence type="ECO:0000256" key="1">
    <source>
        <dbReference type="SAM" id="MobiDB-lite"/>
    </source>
</evidence>
<evidence type="ECO:0000313" key="3">
    <source>
        <dbReference type="Proteomes" id="UP000887563"/>
    </source>
</evidence>
<accession>A0A914N5A9</accession>
<name>A0A914N5A9_MELIC</name>
<reference evidence="4" key="1">
    <citation type="submission" date="2022-11" db="UniProtKB">
        <authorList>
            <consortium name="WormBaseParasite"/>
        </authorList>
    </citation>
    <scope>IDENTIFICATION</scope>
</reference>
<dbReference type="PROSITE" id="PS51257">
    <property type="entry name" value="PROKAR_LIPOPROTEIN"/>
    <property type="match status" value="1"/>
</dbReference>
<keyword evidence="3" id="KW-1185">Reference proteome</keyword>
<keyword evidence="2" id="KW-0732">Signal</keyword>
<feature type="region of interest" description="Disordered" evidence="1">
    <location>
        <begin position="47"/>
        <end position="72"/>
    </location>
</feature>
<dbReference type="Proteomes" id="UP000887563">
    <property type="component" value="Unplaced"/>
</dbReference>
<evidence type="ECO:0000313" key="4">
    <source>
        <dbReference type="WBParaSite" id="Minc3s03377g33657"/>
    </source>
</evidence>
<feature type="compositionally biased region" description="Gly residues" evidence="1">
    <location>
        <begin position="52"/>
        <end position="64"/>
    </location>
</feature>
<dbReference type="WBParaSite" id="Minc3s03377g33657">
    <property type="protein sequence ID" value="Minc3s03377g33657"/>
    <property type="gene ID" value="Minc3s03377g33657"/>
</dbReference>
<feature type="signal peptide" evidence="2">
    <location>
        <begin position="1"/>
        <end position="17"/>
    </location>
</feature>
<protein>
    <submittedName>
        <fullName evidence="4">Candidate secreted effector</fullName>
    </submittedName>
</protein>